<dbReference type="PANTHER" id="PTHR43094">
    <property type="entry name" value="AMINOTRANSFERASE"/>
    <property type="match status" value="1"/>
</dbReference>
<evidence type="ECO:0000256" key="2">
    <source>
        <dbReference type="ARBA" id="ARBA00022898"/>
    </source>
</evidence>
<sequence length="465" mass="50597">MTTGSQQQQVLAPQQKAIYQTHFKALPLVAGGKGQHIDVVDPNTGEQRTILDGCSGAAVSSIGHGDEEIRQAMKDAADDVVYNFPILMANKQSEALAQYLIDISPEGAFESALITGSGSESIENTLKIIRKYHLTNGDTKRVKFLSRHQSYHGFTIGAMSIADNARVREFEDILIPREICPKTSACYPYRHQKKGETTEQYKDRLLAELEESFQKEGPETIGAFIAETVTGSTFGCNPPIPGYLDGARDICHKHGALFVLDEVMCGMGRSGTVHAWEQFLEGPGPDIQTIGKTLGAGYVTVAGILISPQVMKLFRDNNAPIAGAQTYHQHSFNSQVALAVQKKVIRDGLIDNIRKTGNYLGAQFAEVLKDNKHVGNVRGVGGFWAIEFVKDKATKEPFPADVKFAPQFAAKLYENGVFALCAGGTVDSKVGDHALFSPAFSLTKEEADEIVAAVKKTCDHLDSIY</sequence>
<dbReference type="STRING" id="1206466.K0KCL7"/>
<keyword evidence="2 3" id="KW-0663">Pyridoxal phosphate</keyword>
<dbReference type="InterPro" id="IPR005814">
    <property type="entry name" value="Aminotrans_3"/>
</dbReference>
<dbReference type="EMBL" id="CAIF01000002">
    <property type="protein sequence ID" value="CCH40641.1"/>
    <property type="molecule type" value="Genomic_DNA"/>
</dbReference>
<name>K0KCL7_WICCF</name>
<dbReference type="GO" id="GO:0042286">
    <property type="term" value="F:glutamate-1-semialdehyde 2,1-aminomutase activity"/>
    <property type="evidence" value="ECO:0007669"/>
    <property type="project" value="UniProtKB-EC"/>
</dbReference>
<dbReference type="Proteomes" id="UP000009328">
    <property type="component" value="Unassembled WGS sequence"/>
</dbReference>
<dbReference type="AlphaFoldDB" id="K0KCL7"/>
<evidence type="ECO:0000313" key="5">
    <source>
        <dbReference type="Proteomes" id="UP000009328"/>
    </source>
</evidence>
<dbReference type="HOGENOM" id="CLU_016922_4_0_1"/>
<proteinExistence type="inferred from homology"/>
<protein>
    <submittedName>
        <fullName evidence="4">Glutamate-1-semialdehyde 2,1-aminomutase</fullName>
        <ecNumber evidence="4">5.4.3.8</ecNumber>
    </submittedName>
</protein>
<gene>
    <name evidence="4" type="ORF">BN7_175</name>
</gene>
<dbReference type="Pfam" id="PF00202">
    <property type="entry name" value="Aminotran_3"/>
    <property type="match status" value="1"/>
</dbReference>
<dbReference type="PANTHER" id="PTHR43094:SF1">
    <property type="entry name" value="AMINOTRANSFERASE CLASS-III"/>
    <property type="match status" value="1"/>
</dbReference>
<dbReference type="SUPFAM" id="SSF53383">
    <property type="entry name" value="PLP-dependent transferases"/>
    <property type="match status" value="1"/>
</dbReference>
<dbReference type="GO" id="GO:0030170">
    <property type="term" value="F:pyridoxal phosphate binding"/>
    <property type="evidence" value="ECO:0007669"/>
    <property type="project" value="InterPro"/>
</dbReference>
<dbReference type="EC" id="5.4.3.8" evidence="4"/>
<evidence type="ECO:0000313" key="4">
    <source>
        <dbReference type="EMBL" id="CCH40641.1"/>
    </source>
</evidence>
<keyword evidence="4" id="KW-0413">Isomerase</keyword>
<reference evidence="4 5" key="1">
    <citation type="journal article" date="2012" name="Eukaryot. Cell">
        <title>Draft genome sequence of Wickerhamomyces ciferrii NRRL Y-1031 F-60-10.</title>
        <authorList>
            <person name="Schneider J."/>
            <person name="Andrea H."/>
            <person name="Blom J."/>
            <person name="Jaenicke S."/>
            <person name="Ruckert C."/>
            <person name="Schorsch C."/>
            <person name="Szczepanowski R."/>
            <person name="Farwick M."/>
            <person name="Goesmann A."/>
            <person name="Puhler A."/>
            <person name="Schaffer S."/>
            <person name="Tauch A."/>
            <person name="Kohler T."/>
            <person name="Brinkrolf K."/>
        </authorList>
    </citation>
    <scope>NUCLEOTIDE SEQUENCE [LARGE SCALE GENOMIC DNA]</scope>
    <source>
        <strain evidence="5">ATCC 14091 / BCRC 22168 / CBS 111 / JCM 3599 / NBRC 0793 / NRRL Y-1031 F-60-10</strain>
    </source>
</reference>
<dbReference type="GO" id="GO:0005829">
    <property type="term" value="C:cytosol"/>
    <property type="evidence" value="ECO:0007669"/>
    <property type="project" value="TreeGrafter"/>
</dbReference>
<comment type="caution">
    <text evidence="4">The sequence shown here is derived from an EMBL/GenBank/DDBJ whole genome shotgun (WGS) entry which is preliminary data.</text>
</comment>
<accession>K0KCL7</accession>
<dbReference type="InParanoid" id="K0KCL7"/>
<dbReference type="GO" id="GO:0008483">
    <property type="term" value="F:transaminase activity"/>
    <property type="evidence" value="ECO:0007669"/>
    <property type="project" value="InterPro"/>
</dbReference>
<dbReference type="InterPro" id="IPR015422">
    <property type="entry name" value="PyrdxlP-dep_Trfase_small"/>
</dbReference>
<dbReference type="Gene3D" id="3.90.1150.10">
    <property type="entry name" value="Aspartate Aminotransferase, domain 1"/>
    <property type="match status" value="1"/>
</dbReference>
<organism evidence="4 5">
    <name type="scientific">Wickerhamomyces ciferrii (strain ATCC 14091 / BCRC 22168 / CBS 111 / JCM 3599 / NBRC 0793 / NRRL Y-1031 F-60-10)</name>
    <name type="common">Yeast</name>
    <name type="synonym">Pichia ciferrii</name>
    <dbReference type="NCBI Taxonomy" id="1206466"/>
    <lineage>
        <taxon>Eukaryota</taxon>
        <taxon>Fungi</taxon>
        <taxon>Dikarya</taxon>
        <taxon>Ascomycota</taxon>
        <taxon>Saccharomycotina</taxon>
        <taxon>Saccharomycetes</taxon>
        <taxon>Phaffomycetales</taxon>
        <taxon>Wickerhamomycetaceae</taxon>
        <taxon>Wickerhamomyces</taxon>
    </lineage>
</organism>
<dbReference type="Gene3D" id="3.40.640.10">
    <property type="entry name" value="Type I PLP-dependent aspartate aminotransferase-like (Major domain)"/>
    <property type="match status" value="1"/>
</dbReference>
<evidence type="ECO:0000256" key="1">
    <source>
        <dbReference type="ARBA" id="ARBA00008954"/>
    </source>
</evidence>
<dbReference type="InterPro" id="IPR015424">
    <property type="entry name" value="PyrdxlP-dep_Trfase"/>
</dbReference>
<dbReference type="InterPro" id="IPR015421">
    <property type="entry name" value="PyrdxlP-dep_Trfase_major"/>
</dbReference>
<comment type="similarity">
    <text evidence="1 3">Belongs to the class-III pyridoxal-phosphate-dependent aminotransferase family.</text>
</comment>
<keyword evidence="5" id="KW-1185">Reference proteome</keyword>
<dbReference type="eggNOG" id="KOG1404">
    <property type="taxonomic scope" value="Eukaryota"/>
</dbReference>
<dbReference type="CDD" id="cd00610">
    <property type="entry name" value="OAT_like"/>
    <property type="match status" value="1"/>
</dbReference>
<evidence type="ECO:0000256" key="3">
    <source>
        <dbReference type="RuleBase" id="RU003560"/>
    </source>
</evidence>